<keyword evidence="2" id="KW-0547">Nucleotide-binding</keyword>
<dbReference type="FunFam" id="3.40.50.300:FF:001091">
    <property type="entry name" value="Probable disease resistance protein At1g61300"/>
    <property type="match status" value="1"/>
</dbReference>
<dbReference type="GO" id="GO:0043531">
    <property type="term" value="F:ADP binding"/>
    <property type="evidence" value="ECO:0007669"/>
    <property type="project" value="InterPro"/>
</dbReference>
<dbReference type="STRING" id="57577.A0A2K3PFD5"/>
<proteinExistence type="inferred from homology"/>
<accession>A0A2K3PFD5</accession>
<dbReference type="InterPro" id="IPR042197">
    <property type="entry name" value="Apaf_helical"/>
</dbReference>
<evidence type="ECO:0000256" key="3">
    <source>
        <dbReference type="ARBA" id="ARBA00022821"/>
    </source>
</evidence>
<dbReference type="InterPro" id="IPR027417">
    <property type="entry name" value="P-loop_NTPase"/>
</dbReference>
<reference evidence="7 8" key="2">
    <citation type="journal article" date="2017" name="Front. Plant Sci.">
        <title>Gene Classification and Mining of Molecular Markers Useful in Red Clover (Trifolium pratense) Breeding.</title>
        <authorList>
            <person name="Istvanek J."/>
            <person name="Dluhosova J."/>
            <person name="Dluhos P."/>
            <person name="Patkova L."/>
            <person name="Nedelnik J."/>
            <person name="Repkova J."/>
        </authorList>
    </citation>
    <scope>NUCLEOTIDE SEQUENCE [LARGE SCALE GENOMIC DNA]</scope>
    <source>
        <strain evidence="8">cv. Tatra</strain>
        <tissue evidence="7">Young leaves</tissue>
    </source>
</reference>
<feature type="domain" description="Disease resistance protein At4g27190-like leucine-rich repeats" evidence="6">
    <location>
        <begin position="872"/>
        <end position="953"/>
    </location>
</feature>
<reference evidence="7 8" key="1">
    <citation type="journal article" date="2014" name="Am. J. Bot.">
        <title>Genome assembly and annotation for red clover (Trifolium pratense; Fabaceae).</title>
        <authorList>
            <person name="Istvanek J."/>
            <person name="Jaros M."/>
            <person name="Krenek A."/>
            <person name="Repkova J."/>
        </authorList>
    </citation>
    <scope>NUCLEOTIDE SEQUENCE [LARGE SCALE GENOMIC DNA]</scope>
    <source>
        <strain evidence="8">cv. Tatra</strain>
        <tissue evidence="7">Young leaves</tissue>
    </source>
</reference>
<feature type="domain" description="NB-ARC" evidence="5">
    <location>
        <begin position="162"/>
        <end position="314"/>
    </location>
</feature>
<protein>
    <submittedName>
        <fullName evidence="7">Putative CC-NBS-LRR resistance protein</fullName>
    </submittedName>
</protein>
<dbReference type="SUPFAM" id="SSF52058">
    <property type="entry name" value="L domain-like"/>
    <property type="match status" value="1"/>
</dbReference>
<dbReference type="PANTHER" id="PTHR33463:SF105">
    <property type="entry name" value="AND NB-ARC DOMAIN DISEASE RESISTANCE PROTEIN, PUTATIVE-RELATED"/>
    <property type="match status" value="1"/>
</dbReference>
<evidence type="ECO:0000313" key="8">
    <source>
        <dbReference type="Proteomes" id="UP000236291"/>
    </source>
</evidence>
<dbReference type="Proteomes" id="UP000236291">
    <property type="component" value="Unassembled WGS sequence"/>
</dbReference>
<dbReference type="PRINTS" id="PR00364">
    <property type="entry name" value="DISEASERSIST"/>
</dbReference>
<dbReference type="GO" id="GO:0006952">
    <property type="term" value="P:defense response"/>
    <property type="evidence" value="ECO:0007669"/>
    <property type="project" value="UniProtKB-KW"/>
</dbReference>
<dbReference type="Gene3D" id="3.40.50.300">
    <property type="entry name" value="P-loop containing nucleotide triphosphate hydrolases"/>
    <property type="match status" value="1"/>
</dbReference>
<dbReference type="InterPro" id="IPR002182">
    <property type="entry name" value="NB-ARC"/>
</dbReference>
<keyword evidence="3" id="KW-0611">Plant defense</keyword>
<dbReference type="Pfam" id="PF00931">
    <property type="entry name" value="NB-ARC"/>
    <property type="match status" value="1"/>
</dbReference>
<name>A0A2K3PFD5_TRIPR</name>
<feature type="non-terminal residue" evidence="7">
    <location>
        <position position="1407"/>
    </location>
</feature>
<gene>
    <name evidence="7" type="ORF">L195_g010668</name>
</gene>
<sequence>MEGFLTDLGKTFAEKLINGAIEKSRYVFCFKCIAKEFEEEKVKLEAERTTMRQRFRVAIEKDKEIQFNAQVWEERSDKLIQEDTKTKQRCFFGFCPNCIWRYKRGEELANKTEEIKKLMEKGEKLENVELARHLPDVERYSSRYYISFKSREVKYKELLVALKDDNNYTIGLHGMGGTGKTTLAKEVGKQLKTLKQFNHVIDTTVSFTPDIKKIQDDIAGSLGLEWGDINESDRPKKLWSRLTNGDKILVILDDVWGNLNFDDIGIPNSDNHKGCKVLVTTRDLRVCNKMGCGETIQLELLSKEDAWIMFKMHAHLSNVSSKSFLDKGYKITTECKRLPVAIATIASSLKGQKRLKEWDIVLKSLQKNVSMGGVDEDLVDIYKCLKFSYDYLKNEKAKRLFLLCSVFQEDEEMSIEILARLSIAVGLFGEDYCSYEDARSQAVVAKNKLLDSCLLLETENGEVKMHDLVREVAKWMANKEIQEVNLYNKNQQSLIERDKDVKYLLCEGNLLGFFSSKFDGSKLEILIVKMKVSYRTMDFPISFFENAVGLRVLNLKNKVAWHIRKKPKLLLPKSIQSLTNIRSLLVEEFNLGDISIFGSLRSLETLDLDHCQFDELPCEIIKLEKLRLLNLVHCEIRCNNPFDVIQKCSSLEELYFCHSFNEFCKEITLPSLGRYYLTDVPSVIMNDSLSKCVTIQRDYFSEATYKYVMQTTELLQLYIEKGWRNLMPEIVPIDQGMNDLIELRLKDDSQLQCLVDTKHIDSQVPNVFSKLVVLKLDEMENLEELCNGPISFDSLNNLEKLKIMYCRNLRILFNGNLNLCNLKTVTLRKCSTLVSVFDLSTSRSLLLLEKLEIIGCEKLENIVTYDNNKICCNSMFPKLKIVDIKRCHQLQFVIPLLSAKDLLLLESINIESCDKLNYIFGQHQDVKLTSLKELQLIDLPNFIDIFPESYHSTKSSSIEGSSNSISKQQTQLEPIKSNIFSWSHICYGYKLRGSTSTKIPLVSEDQPKDCSISLESSSYRLNTRDHADECLLRLSHVMCNIKKIRLMKLSKIKSVFILSIARIMSSLESLTIESCYELKNIVEDIGDDSGRGNIVFPKLKKLEVENCEKLEYIFGIHINASVHHQNHHINEVIHLHLPALESLELRSLPSLMGVCVKNYCTTFPPLTVLQLFECPQVVTKSIGDFVCSSISNPRDSTSTTIKDLVGNVEHFIALENLKVANSKLQSIFYLDEMNGQQINLGLQEIEFYDLLQMTYLFLLHLRIEQCDELKYIIEEDHVEKNEISNDHMSPIRTCFPKLKTLVVRNCNKLKYIFPASVCTELPELWFLMIRETSKLEKIFGGSEENDQIVEIPKLRLVVFVELPSFFQDQGIEFQTVEFRLVRKCQNLSLTSTTKTPILSWRIPLDDI</sequence>
<evidence type="ECO:0000256" key="4">
    <source>
        <dbReference type="ARBA" id="ARBA00022840"/>
    </source>
</evidence>
<organism evidence="7 8">
    <name type="scientific">Trifolium pratense</name>
    <name type="common">Red clover</name>
    <dbReference type="NCBI Taxonomy" id="57577"/>
    <lineage>
        <taxon>Eukaryota</taxon>
        <taxon>Viridiplantae</taxon>
        <taxon>Streptophyta</taxon>
        <taxon>Embryophyta</taxon>
        <taxon>Tracheophyta</taxon>
        <taxon>Spermatophyta</taxon>
        <taxon>Magnoliopsida</taxon>
        <taxon>eudicotyledons</taxon>
        <taxon>Gunneridae</taxon>
        <taxon>Pentapetalae</taxon>
        <taxon>rosids</taxon>
        <taxon>fabids</taxon>
        <taxon>Fabales</taxon>
        <taxon>Fabaceae</taxon>
        <taxon>Papilionoideae</taxon>
        <taxon>50 kb inversion clade</taxon>
        <taxon>NPAAA clade</taxon>
        <taxon>Hologalegina</taxon>
        <taxon>IRL clade</taxon>
        <taxon>Trifolieae</taxon>
        <taxon>Trifolium</taxon>
    </lineage>
</organism>
<comment type="caution">
    <text evidence="7">The sequence shown here is derived from an EMBL/GenBank/DDBJ whole genome shotgun (WGS) entry which is preliminary data.</text>
</comment>
<evidence type="ECO:0000313" key="7">
    <source>
        <dbReference type="EMBL" id="PNY13999.1"/>
    </source>
</evidence>
<evidence type="ECO:0000256" key="2">
    <source>
        <dbReference type="ARBA" id="ARBA00022741"/>
    </source>
</evidence>
<dbReference type="GO" id="GO:0005524">
    <property type="term" value="F:ATP binding"/>
    <property type="evidence" value="ECO:0007669"/>
    <property type="project" value="UniProtKB-KW"/>
</dbReference>
<dbReference type="InterPro" id="IPR032675">
    <property type="entry name" value="LRR_dom_sf"/>
</dbReference>
<evidence type="ECO:0000259" key="5">
    <source>
        <dbReference type="Pfam" id="PF00931"/>
    </source>
</evidence>
<dbReference type="PANTHER" id="PTHR33463">
    <property type="entry name" value="NB-ARC DOMAIN-CONTAINING PROTEIN-RELATED"/>
    <property type="match status" value="1"/>
</dbReference>
<evidence type="ECO:0000259" key="6">
    <source>
        <dbReference type="Pfam" id="PF23247"/>
    </source>
</evidence>
<dbReference type="SUPFAM" id="SSF52047">
    <property type="entry name" value="RNI-like"/>
    <property type="match status" value="1"/>
</dbReference>
<evidence type="ECO:0000256" key="1">
    <source>
        <dbReference type="ARBA" id="ARBA00008894"/>
    </source>
</evidence>
<dbReference type="Gene3D" id="1.10.8.430">
    <property type="entry name" value="Helical domain of apoptotic protease-activating factors"/>
    <property type="match status" value="1"/>
</dbReference>
<dbReference type="Gene3D" id="3.80.10.10">
    <property type="entry name" value="Ribonuclease Inhibitor"/>
    <property type="match status" value="3"/>
</dbReference>
<dbReference type="ExpressionAtlas" id="A0A2K3PFD5">
    <property type="expression patterns" value="baseline"/>
</dbReference>
<dbReference type="EMBL" id="ASHM01006506">
    <property type="protein sequence ID" value="PNY13999.1"/>
    <property type="molecule type" value="Genomic_DNA"/>
</dbReference>
<dbReference type="Pfam" id="PF23247">
    <property type="entry name" value="LRR_RPS2"/>
    <property type="match status" value="2"/>
</dbReference>
<feature type="domain" description="Disease resistance protein At4g27190-like leucine-rich repeats" evidence="6">
    <location>
        <begin position="1280"/>
        <end position="1349"/>
    </location>
</feature>
<dbReference type="InterPro" id="IPR050905">
    <property type="entry name" value="Plant_NBS-LRR"/>
</dbReference>
<dbReference type="InterPro" id="IPR057135">
    <property type="entry name" value="At4g27190-like_LRR"/>
</dbReference>
<comment type="similarity">
    <text evidence="1">Belongs to the disease resistance NB-LRR family.</text>
</comment>
<keyword evidence="4" id="KW-0067">ATP-binding</keyword>
<dbReference type="SUPFAM" id="SSF52540">
    <property type="entry name" value="P-loop containing nucleoside triphosphate hydrolases"/>
    <property type="match status" value="1"/>
</dbReference>